<organism evidence="1 2">
    <name type="scientific">Sphaerobolus stellatus (strain SS14)</name>
    <dbReference type="NCBI Taxonomy" id="990650"/>
    <lineage>
        <taxon>Eukaryota</taxon>
        <taxon>Fungi</taxon>
        <taxon>Dikarya</taxon>
        <taxon>Basidiomycota</taxon>
        <taxon>Agaricomycotina</taxon>
        <taxon>Agaricomycetes</taxon>
        <taxon>Phallomycetidae</taxon>
        <taxon>Geastrales</taxon>
        <taxon>Sphaerobolaceae</taxon>
        <taxon>Sphaerobolus</taxon>
    </lineage>
</organism>
<gene>
    <name evidence="1" type="ORF">M422DRAFT_34798</name>
</gene>
<dbReference type="AlphaFoldDB" id="A0A0C9VCB5"/>
<protein>
    <submittedName>
        <fullName evidence="1">Uncharacterized protein</fullName>
    </submittedName>
</protein>
<name>A0A0C9VCB5_SPHS4</name>
<accession>A0A0C9VCB5</accession>
<reference evidence="1 2" key="1">
    <citation type="submission" date="2014-06" db="EMBL/GenBank/DDBJ databases">
        <title>Evolutionary Origins and Diversification of the Mycorrhizal Mutualists.</title>
        <authorList>
            <consortium name="DOE Joint Genome Institute"/>
            <consortium name="Mycorrhizal Genomics Consortium"/>
            <person name="Kohler A."/>
            <person name="Kuo A."/>
            <person name="Nagy L.G."/>
            <person name="Floudas D."/>
            <person name="Copeland A."/>
            <person name="Barry K.W."/>
            <person name="Cichocki N."/>
            <person name="Veneault-Fourrey C."/>
            <person name="LaButti K."/>
            <person name="Lindquist E.A."/>
            <person name="Lipzen A."/>
            <person name="Lundell T."/>
            <person name="Morin E."/>
            <person name="Murat C."/>
            <person name="Riley R."/>
            <person name="Ohm R."/>
            <person name="Sun H."/>
            <person name="Tunlid A."/>
            <person name="Henrissat B."/>
            <person name="Grigoriev I.V."/>
            <person name="Hibbett D.S."/>
            <person name="Martin F."/>
        </authorList>
    </citation>
    <scope>NUCLEOTIDE SEQUENCE [LARGE SCALE GENOMIC DNA]</scope>
    <source>
        <strain evidence="1 2">SS14</strain>
    </source>
</reference>
<proteinExistence type="predicted"/>
<dbReference type="HOGENOM" id="CLU_2874078_0_0_1"/>
<evidence type="ECO:0000313" key="1">
    <source>
        <dbReference type="EMBL" id="KIJ35175.1"/>
    </source>
</evidence>
<dbReference type="Proteomes" id="UP000054279">
    <property type="component" value="Unassembled WGS sequence"/>
</dbReference>
<feature type="non-terminal residue" evidence="1">
    <location>
        <position position="1"/>
    </location>
</feature>
<keyword evidence="2" id="KW-1185">Reference proteome</keyword>
<sequence>VKETYKILAQENIQLVARHVTSGQNISDPLSRGDVRVFLQCFPAARTRAKMSLLPHLEPLLQPW</sequence>
<dbReference type="EMBL" id="KN837191">
    <property type="protein sequence ID" value="KIJ35175.1"/>
    <property type="molecule type" value="Genomic_DNA"/>
</dbReference>
<evidence type="ECO:0000313" key="2">
    <source>
        <dbReference type="Proteomes" id="UP000054279"/>
    </source>
</evidence>